<organism evidence="2 3">
    <name type="scientific">Ganoderma sinense ZZ0214-1</name>
    <dbReference type="NCBI Taxonomy" id="1077348"/>
    <lineage>
        <taxon>Eukaryota</taxon>
        <taxon>Fungi</taxon>
        <taxon>Dikarya</taxon>
        <taxon>Basidiomycota</taxon>
        <taxon>Agaricomycotina</taxon>
        <taxon>Agaricomycetes</taxon>
        <taxon>Polyporales</taxon>
        <taxon>Polyporaceae</taxon>
        <taxon>Ganoderma</taxon>
    </lineage>
</organism>
<feature type="compositionally biased region" description="Low complexity" evidence="1">
    <location>
        <begin position="323"/>
        <end position="341"/>
    </location>
</feature>
<protein>
    <submittedName>
        <fullName evidence="2">Uncharacterized protein</fullName>
    </submittedName>
</protein>
<dbReference type="Proteomes" id="UP000230002">
    <property type="component" value="Unassembled WGS sequence"/>
</dbReference>
<keyword evidence="3" id="KW-1185">Reference proteome</keyword>
<comment type="caution">
    <text evidence="2">The sequence shown here is derived from an EMBL/GenBank/DDBJ whole genome shotgun (WGS) entry which is preliminary data.</text>
</comment>
<accession>A0A2G8SLM8</accession>
<feature type="compositionally biased region" description="Acidic residues" evidence="1">
    <location>
        <begin position="356"/>
        <end position="372"/>
    </location>
</feature>
<feature type="compositionally biased region" description="Basic and acidic residues" evidence="1">
    <location>
        <begin position="525"/>
        <end position="535"/>
    </location>
</feature>
<evidence type="ECO:0000313" key="3">
    <source>
        <dbReference type="Proteomes" id="UP000230002"/>
    </source>
</evidence>
<evidence type="ECO:0000256" key="1">
    <source>
        <dbReference type="SAM" id="MobiDB-lite"/>
    </source>
</evidence>
<proteinExistence type="predicted"/>
<feature type="region of interest" description="Disordered" evidence="1">
    <location>
        <begin position="108"/>
        <end position="134"/>
    </location>
</feature>
<reference evidence="2 3" key="1">
    <citation type="journal article" date="2015" name="Sci. Rep.">
        <title>Chromosome-level genome map provides insights into diverse defense mechanisms in the medicinal fungus Ganoderma sinense.</title>
        <authorList>
            <person name="Zhu Y."/>
            <person name="Xu J."/>
            <person name="Sun C."/>
            <person name="Zhou S."/>
            <person name="Xu H."/>
            <person name="Nelson D.R."/>
            <person name="Qian J."/>
            <person name="Song J."/>
            <person name="Luo H."/>
            <person name="Xiang L."/>
            <person name="Li Y."/>
            <person name="Xu Z."/>
            <person name="Ji A."/>
            <person name="Wang L."/>
            <person name="Lu S."/>
            <person name="Hayward A."/>
            <person name="Sun W."/>
            <person name="Li X."/>
            <person name="Schwartz D.C."/>
            <person name="Wang Y."/>
            <person name="Chen S."/>
        </authorList>
    </citation>
    <scope>NUCLEOTIDE SEQUENCE [LARGE SCALE GENOMIC DNA]</scope>
    <source>
        <strain evidence="2 3">ZZ0214-1</strain>
    </source>
</reference>
<dbReference type="AlphaFoldDB" id="A0A2G8SLM8"/>
<feature type="region of interest" description="Disordered" evidence="1">
    <location>
        <begin position="308"/>
        <end position="549"/>
    </location>
</feature>
<sequence length="549" mass="60319">MPPLCRGKGGEPCSCSKFKKAKTGGRGCQTCQHSKGRHNVIIVVEAPPPVEDPPPPPSQQPKNDIDDVGIVLARHADKRPNLLGLGSPTLAISQERALQDVLPGYHNVRLPSSSKATQRARVASSSSSKKKKQVTKSVRLQQIGSLLFLLCGMWTYTDAYGNDKVELQSSKPPTGPEEEELRQEDVHLLVDEGATGGPLEFSPDWSAQAVDKWLRGIAPKLFQYLDLTFGVRDGANDQFHWRLVRQQNKHVFLYGKELVTGGDLTKCVGGQGRRKETFRLHFATRHPIDKSVWMNFDRAIRVAQKKPADPGFVDTIPPRPTYSVSSDSETSSTSEGESEGSVRTKASKMTQGEIEAAMEEAMEATSSEEDEVLLTKPKLAVKRPSPCLDADLEDRPEVNANGKRPAASPPHPYRTRLAKRAKRVVIESPEPEPQGDPAYLDLEPEPRVASEPEASTSNGVEDPSQGEGRGERETTPLFIDGVDFNVPSEPSTPTGLGFDYYYSPRPDSPPFPLTQPRGEASSSHLETKRTIRDSPGRPSRSAWKKRNPS</sequence>
<dbReference type="OrthoDB" id="2758708at2759"/>
<gene>
    <name evidence="2" type="ORF">GSI_03255</name>
</gene>
<name>A0A2G8SLM8_9APHY</name>
<evidence type="ECO:0000313" key="2">
    <source>
        <dbReference type="EMBL" id="PIL34478.1"/>
    </source>
</evidence>
<feature type="compositionally biased region" description="Low complexity" evidence="1">
    <location>
        <begin position="116"/>
        <end position="127"/>
    </location>
</feature>
<dbReference type="EMBL" id="AYKW01000005">
    <property type="protein sequence ID" value="PIL34478.1"/>
    <property type="molecule type" value="Genomic_DNA"/>
</dbReference>
<feature type="compositionally biased region" description="Basic residues" evidence="1">
    <location>
        <begin position="413"/>
        <end position="423"/>
    </location>
</feature>